<dbReference type="Gene3D" id="2.170.130.10">
    <property type="entry name" value="TonB-dependent receptor, plug domain"/>
    <property type="match status" value="1"/>
</dbReference>
<keyword evidence="2 4" id="KW-0472">Membrane</keyword>
<protein>
    <submittedName>
        <fullName evidence="9">TonB-dependent receptor</fullName>
    </submittedName>
</protein>
<dbReference type="EMBL" id="CP135076">
    <property type="protein sequence ID" value="WNO52613.1"/>
    <property type="molecule type" value="Genomic_DNA"/>
</dbReference>
<feature type="domain" description="TonB-dependent receptor plug" evidence="8">
    <location>
        <begin position="81"/>
        <end position="182"/>
    </location>
</feature>
<evidence type="ECO:0000256" key="2">
    <source>
        <dbReference type="ARBA" id="ARBA00023136"/>
    </source>
</evidence>
<reference evidence="9 10" key="1">
    <citation type="submission" date="2023-09" db="EMBL/GenBank/DDBJ databases">
        <authorList>
            <person name="Rey-Velasco X."/>
        </authorList>
    </citation>
    <scope>NUCLEOTIDE SEQUENCE [LARGE SCALE GENOMIC DNA]</scope>
    <source>
        <strain evidence="9 10">W311</strain>
    </source>
</reference>
<evidence type="ECO:0000313" key="9">
    <source>
        <dbReference type="EMBL" id="WNO52613.1"/>
    </source>
</evidence>
<evidence type="ECO:0000259" key="8">
    <source>
        <dbReference type="Pfam" id="PF07715"/>
    </source>
</evidence>
<evidence type="ECO:0000256" key="3">
    <source>
        <dbReference type="ARBA" id="ARBA00023237"/>
    </source>
</evidence>
<feature type="chain" id="PRO_5045230334" evidence="6">
    <location>
        <begin position="25"/>
        <end position="900"/>
    </location>
</feature>
<feature type="signal peptide" evidence="6">
    <location>
        <begin position="1"/>
        <end position="24"/>
    </location>
</feature>
<dbReference type="InterPro" id="IPR012910">
    <property type="entry name" value="Plug_dom"/>
</dbReference>
<gene>
    <name evidence="9" type="ORF">RPR59_09035</name>
</gene>
<feature type="domain" description="TonB-dependent receptor-like beta-barrel" evidence="7">
    <location>
        <begin position="375"/>
        <end position="864"/>
    </location>
</feature>
<accession>A0ABZ0B6X0</accession>
<dbReference type="InterPro" id="IPR037066">
    <property type="entry name" value="Plug_dom_sf"/>
</dbReference>
<dbReference type="Proteomes" id="UP001302249">
    <property type="component" value="Chromosome"/>
</dbReference>
<feature type="compositionally biased region" description="Low complexity" evidence="5">
    <location>
        <begin position="31"/>
        <end position="50"/>
    </location>
</feature>
<organism evidence="9 10">
    <name type="scientific">Stakelama saccharophila</name>
    <dbReference type="NCBI Taxonomy" id="3075605"/>
    <lineage>
        <taxon>Bacteria</taxon>
        <taxon>Pseudomonadati</taxon>
        <taxon>Pseudomonadota</taxon>
        <taxon>Alphaproteobacteria</taxon>
        <taxon>Sphingomonadales</taxon>
        <taxon>Sphingomonadaceae</taxon>
        <taxon>Stakelama</taxon>
    </lineage>
</organism>
<dbReference type="Pfam" id="PF00593">
    <property type="entry name" value="TonB_dep_Rec_b-barrel"/>
    <property type="match status" value="1"/>
</dbReference>
<evidence type="ECO:0000256" key="6">
    <source>
        <dbReference type="SAM" id="SignalP"/>
    </source>
</evidence>
<comment type="subcellular location">
    <subcellularLocation>
        <location evidence="1 4">Cell outer membrane</location>
    </subcellularLocation>
</comment>
<dbReference type="RefSeq" id="WP_313913242.1">
    <property type="nucleotide sequence ID" value="NZ_CP135076.1"/>
</dbReference>
<keyword evidence="6" id="KW-0732">Signal</keyword>
<evidence type="ECO:0000313" key="10">
    <source>
        <dbReference type="Proteomes" id="UP001302249"/>
    </source>
</evidence>
<dbReference type="Pfam" id="PF07715">
    <property type="entry name" value="Plug"/>
    <property type="match status" value="1"/>
</dbReference>
<name>A0ABZ0B6X0_9SPHN</name>
<evidence type="ECO:0000256" key="1">
    <source>
        <dbReference type="ARBA" id="ARBA00004442"/>
    </source>
</evidence>
<dbReference type="PANTHER" id="PTHR40980">
    <property type="entry name" value="PLUG DOMAIN-CONTAINING PROTEIN"/>
    <property type="match status" value="1"/>
</dbReference>
<dbReference type="InterPro" id="IPR036942">
    <property type="entry name" value="Beta-barrel_TonB_sf"/>
</dbReference>
<keyword evidence="4" id="KW-0798">TonB box</keyword>
<dbReference type="InterPro" id="IPR000531">
    <property type="entry name" value="Beta-barrel_TonB"/>
</dbReference>
<comment type="similarity">
    <text evidence="4">Belongs to the TonB-dependent receptor family.</text>
</comment>
<dbReference type="PANTHER" id="PTHR40980:SF5">
    <property type="entry name" value="TONB-DEPENDENT RECEPTOR"/>
    <property type="match status" value="1"/>
</dbReference>
<evidence type="ECO:0000259" key="7">
    <source>
        <dbReference type="Pfam" id="PF00593"/>
    </source>
</evidence>
<dbReference type="Gene3D" id="2.40.170.20">
    <property type="entry name" value="TonB-dependent receptor, beta-barrel domain"/>
    <property type="match status" value="1"/>
</dbReference>
<keyword evidence="3" id="KW-0998">Cell outer membrane</keyword>
<keyword evidence="9" id="KW-0675">Receptor</keyword>
<proteinExistence type="inferred from homology"/>
<evidence type="ECO:0000256" key="4">
    <source>
        <dbReference type="RuleBase" id="RU003357"/>
    </source>
</evidence>
<keyword evidence="10" id="KW-1185">Reference proteome</keyword>
<evidence type="ECO:0000256" key="5">
    <source>
        <dbReference type="SAM" id="MobiDB-lite"/>
    </source>
</evidence>
<feature type="region of interest" description="Disordered" evidence="5">
    <location>
        <begin position="31"/>
        <end position="64"/>
    </location>
</feature>
<dbReference type="SUPFAM" id="SSF56935">
    <property type="entry name" value="Porins"/>
    <property type="match status" value="1"/>
</dbReference>
<sequence length="900" mass="97865">MKTKLAFGSLLLSTSLLVAPAALAQTAGATGDAATGGQQDASATQQTEQDQPTEDQVEISTPGAEGASEIVVTGRFIPNAIRATSQVVSVVSSEDIARTGEGDIAGALQRAAGLDVVGNGYVYVRGLGDRYSSSLLNGSPLPSPEPLKRVVPLDIFPTNVIASALVQKTYSVNYPGEFGGGVINLTTRAVPEEPFFQLGGTFGVDTETTSELGYVYDGGSADWTGYDSDEREVPRAIKQAGANQQNLSPEQTAQLTNAETTLLQTNYHIPANWATQFSTGTSIDMGGGRVGVIAGGGFKNTWQTRATLQQSALDESGTLASSFDKVLTDDRAIANGLLGLGAEFGDQKIRFTNLYIHDTVKQASLASGTLQNNLQTPDGVDPYIQQTTSWFERQLFDSQLVGEFKFGDFGLDLRGSYANTKRKSPYEREFQYEYSSAVGDYVNRLGGNSYARVKFSDLNEDLWSGAVDLSYALPTARPITLSAGYSYADTDRTSSRFSFLYCANLPSCNALGNLPAQGRPDYLLSDLSLSANEIGLLFEPNEAGVGASPIYSGELTVHGAYGQVEAEVADGLRGTIGVRYETGREQIVTSQPYAPIKNDYWLPAATITWNFAPDMQIRLAGSKTIARPQFRELAPQTFQDYESNRIFYGNPYLRDSELWNAEARYEWYFGEDQRLSLAGFYKKIDNPIEAAAFYAGSPTIQTGFTNAPSAELYGAEVELQKYFPLDSLGGDFFSTRRLLFIANYTYTQSSIEAGDEMIPDIIQGGGEVRLSRAADLLQDGAPLTGQSDHLANVQFGIEDTERLSQLTVMGRYASKRVTNRGPVVSGVRLNDIYEEPGFQLDVVARQGVNFGGAEFELKFEARNLLHEDYEEYQNVDAGGRVYLNRYDLGRIFEIGLSMKI</sequence>